<feature type="region of interest" description="Disordered" evidence="8">
    <location>
        <begin position="457"/>
        <end position="494"/>
    </location>
</feature>
<dbReference type="InterPro" id="IPR036034">
    <property type="entry name" value="PDZ_sf"/>
</dbReference>
<dbReference type="PANTHER" id="PTHR43253:SF1">
    <property type="entry name" value="TRICORN PROTEASE HOMOLOG 2-RELATED"/>
    <property type="match status" value="1"/>
</dbReference>
<dbReference type="InterPro" id="IPR011042">
    <property type="entry name" value="6-blade_b-propeller_TolB-like"/>
</dbReference>
<evidence type="ECO:0000256" key="1">
    <source>
        <dbReference type="ARBA" id="ARBA00004496"/>
    </source>
</evidence>
<evidence type="ECO:0000256" key="4">
    <source>
        <dbReference type="ARBA" id="ARBA00022670"/>
    </source>
</evidence>
<evidence type="ECO:0000259" key="9">
    <source>
        <dbReference type="PROSITE" id="PS50106"/>
    </source>
</evidence>
<dbReference type="SMART" id="SM00245">
    <property type="entry name" value="TSPc"/>
    <property type="match status" value="1"/>
</dbReference>
<organism evidence="10 11">
    <name type="scientific">Halorhodospira neutriphila</name>
    <dbReference type="NCBI Taxonomy" id="168379"/>
    <lineage>
        <taxon>Bacteria</taxon>
        <taxon>Pseudomonadati</taxon>
        <taxon>Pseudomonadota</taxon>
        <taxon>Gammaproteobacteria</taxon>
        <taxon>Chromatiales</taxon>
        <taxon>Ectothiorhodospiraceae</taxon>
        <taxon>Halorhodospira</taxon>
    </lineage>
</organism>
<dbReference type="PANTHER" id="PTHR43253">
    <property type="entry name" value="TRICORN PROTEASE HOMOLOG 2-RELATED"/>
    <property type="match status" value="1"/>
</dbReference>
<dbReference type="CDD" id="cd07562">
    <property type="entry name" value="Peptidase_S41_TRI"/>
    <property type="match status" value="1"/>
</dbReference>
<dbReference type="SUPFAM" id="SSF50156">
    <property type="entry name" value="PDZ domain-like"/>
    <property type="match status" value="1"/>
</dbReference>
<dbReference type="InterPro" id="IPR029045">
    <property type="entry name" value="ClpP/crotonase-like_dom_sf"/>
</dbReference>
<keyword evidence="3 7" id="KW-0963">Cytoplasm</keyword>
<dbReference type="SUPFAM" id="SSF82171">
    <property type="entry name" value="DPP6 N-terminal domain-like"/>
    <property type="match status" value="2"/>
</dbReference>
<sequence>MRYTLLWIVVIGGLLGGGELGAEARDPLLPRYPSISPDGSQLVFSGGGDLWRVSAEGGNATRLTGHRLDDLYSSWSPDGRWILFSSLRDGYLNLWRMRRDGTQLRQVTYSDRYVRHPDYTEDADGEPVVTFSSYREGDVARAQRPYRVSPRGGETRRLHDAFGAEPRLSPDGRYVAFTRGGAYHGWNRRHYRGPGAMDVWLYDRDREDFERLTRWEGDDGRAEWAGERTLLFLSDRELDTVNLYHLDLAADNPRPQRLTAFEGRDVLHFDVARDGSRAVLQAWGSLYTLELDEPGAEAQRVPLRAGGGGRNRYRLQRVDREVTEAALSPGGEVMATIAYGRVYVRHMAEHSPTRAVTPPSATVRHRDLSWSPDGLRLYFTSDVDGTASIYQARVALTRREINGRGGRLSVERARALAPPGGQAAWAQGTEPGSGAAAQPVAAAASASPWQRVVPAVAQGASPGGDASGEGGASPDAATADTAGSAEGSPAWADPKRWRSAVRFTVEPLVQTPHNDRQARPSPDGRRIAFRRGRGDLVVRRLGDGRERTLVEGWDRTIEWRWSPDGRYIAYAQKDLDFSTNIFVVPADGSREPVNITRHPRNDRNPRWSADGRILTFRSNRGGESYDLYRVHLDAALERYTRRDLDRYYRRAKEAAAEREPLPVTLPGRDGPEGPAERGDGAEAPTLELDSAWRRVERVTRSPVDEYANAMTPAGDRYIFNVSGEGLMAMRWDGAERERLGPEAEVQHLSLTGERVVYVADGRPGVVDLADGDHRRPAINDRIRIDRRAEFLQKFREAARAIEEGFYRPDLKGLDWDALVERYEGLIRRVRTTSEFTHVTNRLMGELAASHTGVSDRGPASGLREPSGRLGIRHERVRLDDGRPGYRVTELVPRGPAERGPAPLRVGDVITAVEGRGLAPRETLMRRLRGRVGEELLITFRRPGAHGGDAYHTLITPVGFSELAQLRYDAFRRERRQKVEALSDGRLGYIHIKAMNEASLEAFQGHLYAAAEGKEGLIIDVRNNGGGHTTDRVLTSILAAEHAYTLPAGADPEAVGHYPQGRLHAPRYTQPINMVANAESYSNAEILAHAFKTLERGRLVGEQTYGGVISAARHTLIDGATVRLPFRGWYLPDGTDMEQHGAVPDLRVRQRPADEAAGRDPQLRAAVEDLLARLGPPGPG</sequence>
<evidence type="ECO:0000256" key="2">
    <source>
        <dbReference type="ARBA" id="ARBA00008524"/>
    </source>
</evidence>
<dbReference type="InterPro" id="IPR005151">
    <property type="entry name" value="Tail-specific_protease"/>
</dbReference>
<dbReference type="Gene3D" id="2.30.42.10">
    <property type="match status" value="1"/>
</dbReference>
<feature type="region of interest" description="Disordered" evidence="8">
    <location>
        <begin position="506"/>
        <end position="527"/>
    </location>
</feature>
<evidence type="ECO:0000256" key="8">
    <source>
        <dbReference type="SAM" id="MobiDB-lite"/>
    </source>
</evidence>
<dbReference type="Proteomes" id="UP000738126">
    <property type="component" value="Unassembled WGS sequence"/>
</dbReference>
<keyword evidence="5 7" id="KW-0378">Hydrolase</keyword>
<feature type="region of interest" description="Disordered" evidence="8">
    <location>
        <begin position="658"/>
        <end position="686"/>
    </location>
</feature>
<evidence type="ECO:0000256" key="3">
    <source>
        <dbReference type="ARBA" id="ARBA00022490"/>
    </source>
</evidence>
<evidence type="ECO:0000256" key="5">
    <source>
        <dbReference type="ARBA" id="ARBA00022801"/>
    </source>
</evidence>
<gene>
    <name evidence="10" type="ORF">CKO13_02085</name>
</gene>
<dbReference type="Gene3D" id="3.90.226.10">
    <property type="entry name" value="2-enoyl-CoA Hydratase, Chain A, domain 1"/>
    <property type="match status" value="1"/>
</dbReference>
<comment type="subcellular location">
    <subcellularLocation>
        <location evidence="1 7">Cytoplasm</location>
    </subcellularLocation>
</comment>
<name>A0ABS1E6A5_9GAMM</name>
<dbReference type="Pfam" id="PF07676">
    <property type="entry name" value="PD40"/>
    <property type="match status" value="4"/>
</dbReference>
<feature type="domain" description="PDZ" evidence="9">
    <location>
        <begin position="863"/>
        <end position="942"/>
    </location>
</feature>
<dbReference type="Pfam" id="PF14684">
    <property type="entry name" value="Tricorn_C1"/>
    <property type="match status" value="1"/>
</dbReference>
<reference evidence="10 11" key="1">
    <citation type="journal article" date="2020" name="Microorganisms">
        <title>Osmotic Adaptation and Compatible Solute Biosynthesis of Phototrophic Bacteria as Revealed from Genome Analyses.</title>
        <authorList>
            <person name="Imhoff J.F."/>
            <person name="Rahn T."/>
            <person name="Kunzel S."/>
            <person name="Keller A."/>
            <person name="Neulinger S.C."/>
        </authorList>
    </citation>
    <scope>NUCLEOTIDE SEQUENCE [LARGE SCALE GENOMIC DNA]</scope>
    <source>
        <strain evidence="10 11">DSM 15116</strain>
    </source>
</reference>
<dbReference type="EC" id="3.4.21.-" evidence="7"/>
<evidence type="ECO:0000313" key="11">
    <source>
        <dbReference type="Proteomes" id="UP000738126"/>
    </source>
</evidence>
<dbReference type="InterPro" id="IPR001478">
    <property type="entry name" value="PDZ"/>
</dbReference>
<dbReference type="InterPro" id="IPR011659">
    <property type="entry name" value="WD40"/>
</dbReference>
<dbReference type="SUPFAM" id="SSF52096">
    <property type="entry name" value="ClpP/crotonase"/>
    <property type="match status" value="1"/>
</dbReference>
<evidence type="ECO:0000256" key="7">
    <source>
        <dbReference type="PIRNR" id="PIRNR036421"/>
    </source>
</evidence>
<dbReference type="InterPro" id="IPR028204">
    <property type="entry name" value="Tricorn_C1"/>
</dbReference>
<proteinExistence type="inferred from homology"/>
<dbReference type="Gene3D" id="3.30.750.44">
    <property type="match status" value="1"/>
</dbReference>
<feature type="compositionally biased region" description="Basic and acidic residues" evidence="8">
    <location>
        <begin position="669"/>
        <end position="680"/>
    </location>
</feature>
<keyword evidence="6 7" id="KW-0720">Serine protease</keyword>
<comment type="caution">
    <text evidence="10">The sequence shown here is derived from an EMBL/GenBank/DDBJ whole genome shotgun (WGS) entry which is preliminary data.</text>
</comment>
<dbReference type="Pfam" id="PF26549">
    <property type="entry name" value="Tricorn_N"/>
    <property type="match status" value="1"/>
</dbReference>
<dbReference type="EMBL" id="NRSH01000011">
    <property type="protein sequence ID" value="MBK1725829.1"/>
    <property type="molecule type" value="Genomic_DNA"/>
</dbReference>
<evidence type="ECO:0000313" key="10">
    <source>
        <dbReference type="EMBL" id="MBK1725829.1"/>
    </source>
</evidence>
<feature type="compositionally biased region" description="Basic and acidic residues" evidence="8">
    <location>
        <begin position="513"/>
        <end position="527"/>
    </location>
</feature>
<evidence type="ECO:0000256" key="6">
    <source>
        <dbReference type="ARBA" id="ARBA00022825"/>
    </source>
</evidence>
<feature type="compositionally biased region" description="Gly residues" evidence="8">
    <location>
        <begin position="461"/>
        <end position="471"/>
    </location>
</feature>
<comment type="similarity">
    <text evidence="2 7">Belongs to the peptidase S41B family.</text>
</comment>
<dbReference type="Pfam" id="PF03572">
    <property type="entry name" value="Peptidase_S41"/>
    <property type="match status" value="1"/>
</dbReference>
<accession>A0ABS1E6A5</accession>
<keyword evidence="4 7" id="KW-0645">Protease</keyword>
<comment type="function">
    <text evidence="7">Degrades oligopeptides.</text>
</comment>
<protein>
    <recommendedName>
        <fullName evidence="7">Tricorn protease homolog</fullName>
        <ecNumber evidence="7">3.4.21.-</ecNumber>
    </recommendedName>
</protein>
<dbReference type="PIRSF" id="PIRSF036421">
    <property type="entry name" value="Tricorn_protease"/>
    <property type="match status" value="1"/>
</dbReference>
<dbReference type="Gene3D" id="2.120.10.60">
    <property type="entry name" value="Tricorn protease N-terminal domain"/>
    <property type="match status" value="1"/>
</dbReference>
<dbReference type="PROSITE" id="PS50106">
    <property type="entry name" value="PDZ"/>
    <property type="match status" value="1"/>
</dbReference>
<dbReference type="InterPro" id="IPR012393">
    <property type="entry name" value="Tricorn_protease"/>
</dbReference>
<dbReference type="Gene3D" id="2.120.10.30">
    <property type="entry name" value="TolB, C-terminal domain"/>
    <property type="match status" value="2"/>
</dbReference>
<keyword evidence="11" id="KW-1185">Reference proteome</keyword>